<dbReference type="AlphaFoldDB" id="A0AAE1UMD7"/>
<evidence type="ECO:0000313" key="1">
    <source>
        <dbReference type="EMBL" id="KAK4329207.1"/>
    </source>
</evidence>
<evidence type="ECO:0000313" key="2">
    <source>
        <dbReference type="Proteomes" id="UP001292094"/>
    </source>
</evidence>
<accession>A0AAE1UMD7</accession>
<organism evidence="1 2">
    <name type="scientific">Petrolisthes manimaculis</name>
    <dbReference type="NCBI Taxonomy" id="1843537"/>
    <lineage>
        <taxon>Eukaryota</taxon>
        <taxon>Metazoa</taxon>
        <taxon>Ecdysozoa</taxon>
        <taxon>Arthropoda</taxon>
        <taxon>Crustacea</taxon>
        <taxon>Multicrustacea</taxon>
        <taxon>Malacostraca</taxon>
        <taxon>Eumalacostraca</taxon>
        <taxon>Eucarida</taxon>
        <taxon>Decapoda</taxon>
        <taxon>Pleocyemata</taxon>
        <taxon>Anomura</taxon>
        <taxon>Galatheoidea</taxon>
        <taxon>Porcellanidae</taxon>
        <taxon>Petrolisthes</taxon>
    </lineage>
</organism>
<gene>
    <name evidence="1" type="ORF">Pmani_000435</name>
</gene>
<reference evidence="1" key="1">
    <citation type="submission" date="2023-11" db="EMBL/GenBank/DDBJ databases">
        <title>Genome assemblies of two species of porcelain crab, Petrolisthes cinctipes and Petrolisthes manimaculis (Anomura: Porcellanidae).</title>
        <authorList>
            <person name="Angst P."/>
        </authorList>
    </citation>
    <scope>NUCLEOTIDE SEQUENCE</scope>
    <source>
        <strain evidence="1">PB745_02</strain>
        <tissue evidence="1">Gill</tissue>
    </source>
</reference>
<comment type="caution">
    <text evidence="1">The sequence shown here is derived from an EMBL/GenBank/DDBJ whole genome shotgun (WGS) entry which is preliminary data.</text>
</comment>
<protein>
    <submittedName>
        <fullName evidence="1">Uncharacterized protein</fullName>
    </submittedName>
</protein>
<keyword evidence="2" id="KW-1185">Reference proteome</keyword>
<dbReference type="Proteomes" id="UP001292094">
    <property type="component" value="Unassembled WGS sequence"/>
</dbReference>
<dbReference type="EMBL" id="JAWZYT010000029">
    <property type="protein sequence ID" value="KAK4329207.1"/>
    <property type="molecule type" value="Genomic_DNA"/>
</dbReference>
<name>A0AAE1UMD7_9EUCA</name>
<proteinExistence type="predicted"/>
<sequence>MTLDGAAIVNMLAPDENKVELFAFLATTIATAETEKQIISPNHKHVLCTQPRDVTGLAPCSHEEADTRILLHVQDAVIQGYTKVSIRTVDTDVVVLAVAVAEHLVIDELWVAFGTGKTSGTWQLTRWLWHWDRTSAEGCHSSTHSLYVTPCHASVGGGRLYNLFHVDLSLRL</sequence>